<keyword evidence="1 2" id="KW-0732">Signal</keyword>
<evidence type="ECO:0000313" key="5">
    <source>
        <dbReference type="Proteomes" id="UP000053815"/>
    </source>
</evidence>
<name>A0A0C9LX05_9FUNG</name>
<dbReference type="EMBL" id="DF836556">
    <property type="protein sequence ID" value="GAN09435.1"/>
    <property type="molecule type" value="Genomic_DNA"/>
</dbReference>
<sequence>MQTSFSAVLSIVAAAACLMTAQAAPAASNLEARSSQSGDATYYAVGLGSCGETSSGNEMVAALSSSLMGGPNSDLCGKSITVKSASGSVTLRVVDSCPGCSEGDVDMSEAAFQKLGSLDKGRIPITWSL</sequence>
<dbReference type="InterPro" id="IPR051477">
    <property type="entry name" value="Expansin_CellWall"/>
</dbReference>
<evidence type="ECO:0000259" key="3">
    <source>
        <dbReference type="Pfam" id="PF03330"/>
    </source>
</evidence>
<feature type="chain" id="PRO_5002208991" evidence="2">
    <location>
        <begin position="24"/>
        <end position="129"/>
    </location>
</feature>
<dbReference type="AlphaFoldDB" id="A0A0C9LX05"/>
<gene>
    <name evidence="4" type="ORF">MAM1_0267c08962</name>
</gene>
<proteinExistence type="predicted"/>
<evidence type="ECO:0000256" key="1">
    <source>
        <dbReference type="ARBA" id="ARBA00022729"/>
    </source>
</evidence>
<dbReference type="Pfam" id="PF03330">
    <property type="entry name" value="DPBB_1"/>
    <property type="match status" value="1"/>
</dbReference>
<evidence type="ECO:0000256" key="2">
    <source>
        <dbReference type="SAM" id="SignalP"/>
    </source>
</evidence>
<dbReference type="Proteomes" id="UP000053815">
    <property type="component" value="Unassembled WGS sequence"/>
</dbReference>
<feature type="domain" description="RlpA-like protein double-psi beta-barrel" evidence="3">
    <location>
        <begin position="36"/>
        <end position="126"/>
    </location>
</feature>
<dbReference type="InterPro" id="IPR009009">
    <property type="entry name" value="RlpA-like_DPBB"/>
</dbReference>
<evidence type="ECO:0000313" key="4">
    <source>
        <dbReference type="EMBL" id="GAN09435.1"/>
    </source>
</evidence>
<dbReference type="PANTHER" id="PTHR31836">
    <property type="match status" value="1"/>
</dbReference>
<feature type="signal peptide" evidence="2">
    <location>
        <begin position="1"/>
        <end position="23"/>
    </location>
</feature>
<dbReference type="InterPro" id="IPR036908">
    <property type="entry name" value="RlpA-like_sf"/>
</dbReference>
<dbReference type="CDD" id="cd22191">
    <property type="entry name" value="DPBB_RlpA_EXP_N-like"/>
    <property type="match status" value="1"/>
</dbReference>
<accession>A0A0C9LX05</accession>
<reference evidence="4" key="1">
    <citation type="submission" date="2014-09" db="EMBL/GenBank/DDBJ databases">
        <title>Draft genome sequence of an oleaginous Mucoromycotina fungus Mucor ambiguus NBRC6742.</title>
        <authorList>
            <person name="Takeda I."/>
            <person name="Yamane N."/>
            <person name="Morita T."/>
            <person name="Tamano K."/>
            <person name="Machida M."/>
            <person name="Baker S."/>
            <person name="Koike H."/>
        </authorList>
    </citation>
    <scope>NUCLEOTIDE SEQUENCE</scope>
    <source>
        <strain evidence="4">NBRC 6742</strain>
    </source>
</reference>
<protein>
    <submittedName>
        <fullName evidence="4">Riboflavin aldehydeforming enzyme</fullName>
    </submittedName>
</protein>
<dbReference type="OrthoDB" id="623670at2759"/>
<dbReference type="SUPFAM" id="SSF50685">
    <property type="entry name" value="Barwin-like endoglucanases"/>
    <property type="match status" value="1"/>
</dbReference>
<dbReference type="Gene3D" id="2.40.40.10">
    <property type="entry name" value="RlpA-like domain"/>
    <property type="match status" value="1"/>
</dbReference>
<keyword evidence="5" id="KW-1185">Reference proteome</keyword>
<dbReference type="STRING" id="91626.A0A0C9LX05"/>
<dbReference type="PANTHER" id="PTHR31836:SF28">
    <property type="entry name" value="SRCR DOMAIN-CONTAINING PROTEIN-RELATED"/>
    <property type="match status" value="1"/>
</dbReference>
<organism evidence="4">
    <name type="scientific">Mucor ambiguus</name>
    <dbReference type="NCBI Taxonomy" id="91626"/>
    <lineage>
        <taxon>Eukaryota</taxon>
        <taxon>Fungi</taxon>
        <taxon>Fungi incertae sedis</taxon>
        <taxon>Mucoromycota</taxon>
        <taxon>Mucoromycotina</taxon>
        <taxon>Mucoromycetes</taxon>
        <taxon>Mucorales</taxon>
        <taxon>Mucorineae</taxon>
        <taxon>Mucoraceae</taxon>
        <taxon>Mucor</taxon>
    </lineage>
</organism>